<dbReference type="Proteomes" id="UP001516023">
    <property type="component" value="Unassembled WGS sequence"/>
</dbReference>
<organism evidence="2 3">
    <name type="scientific">Cyclotella cryptica</name>
    <dbReference type="NCBI Taxonomy" id="29204"/>
    <lineage>
        <taxon>Eukaryota</taxon>
        <taxon>Sar</taxon>
        <taxon>Stramenopiles</taxon>
        <taxon>Ochrophyta</taxon>
        <taxon>Bacillariophyta</taxon>
        <taxon>Coscinodiscophyceae</taxon>
        <taxon>Thalassiosirophycidae</taxon>
        <taxon>Stephanodiscales</taxon>
        <taxon>Stephanodiscaceae</taxon>
        <taxon>Cyclotella</taxon>
    </lineage>
</organism>
<name>A0ABD3PXY3_9STRA</name>
<feature type="region of interest" description="Disordered" evidence="1">
    <location>
        <begin position="173"/>
        <end position="207"/>
    </location>
</feature>
<evidence type="ECO:0008006" key="4">
    <source>
        <dbReference type="Google" id="ProtNLM"/>
    </source>
</evidence>
<protein>
    <recommendedName>
        <fullName evidence="4">Lipocalin/cytosolic fatty-acid binding domain-containing protein</fullName>
    </recommendedName>
</protein>
<reference evidence="2 3" key="1">
    <citation type="journal article" date="2020" name="G3 (Bethesda)">
        <title>Improved Reference Genome for Cyclotella cryptica CCMP332, a Model for Cell Wall Morphogenesis, Salinity Adaptation, and Lipid Production in Diatoms (Bacillariophyta).</title>
        <authorList>
            <person name="Roberts W.R."/>
            <person name="Downey K.M."/>
            <person name="Ruck E.C."/>
            <person name="Traller J.C."/>
            <person name="Alverson A.J."/>
        </authorList>
    </citation>
    <scope>NUCLEOTIDE SEQUENCE [LARGE SCALE GENOMIC DNA]</scope>
    <source>
        <strain evidence="2 3">CCMP332</strain>
    </source>
</reference>
<gene>
    <name evidence="2" type="ORF">HJC23_004823</name>
</gene>
<keyword evidence="3" id="KW-1185">Reference proteome</keyword>
<evidence type="ECO:0000313" key="3">
    <source>
        <dbReference type="Proteomes" id="UP001516023"/>
    </source>
</evidence>
<dbReference type="AlphaFoldDB" id="A0ABD3PXY3"/>
<evidence type="ECO:0000256" key="1">
    <source>
        <dbReference type="SAM" id="MobiDB-lite"/>
    </source>
</evidence>
<dbReference type="Gene3D" id="2.40.128.20">
    <property type="match status" value="1"/>
</dbReference>
<dbReference type="EMBL" id="JABMIG020000097">
    <property type="protein sequence ID" value="KAL3792898.1"/>
    <property type="molecule type" value="Genomic_DNA"/>
</dbReference>
<feature type="compositionally biased region" description="Acidic residues" evidence="1">
    <location>
        <begin position="196"/>
        <end position="207"/>
    </location>
</feature>
<evidence type="ECO:0000313" key="2">
    <source>
        <dbReference type="EMBL" id="KAL3792898.1"/>
    </source>
</evidence>
<proteinExistence type="predicted"/>
<accession>A0ABD3PXY3</accession>
<dbReference type="InterPro" id="IPR012674">
    <property type="entry name" value="Calycin"/>
</dbReference>
<sequence>MTSPPTNKPAPLGSMNGTWILDKSRGQPSMRGYLETMGVTPLAIEAHEKGEEEHDTIHIIEFADDSFTIKKMSRVNDFKLELKLGQEFRQALPGDRIKTILATSDCPGQNVKIVSRMPTMNGMAHVIDEKTLMREQNLLVLVQTLTIKNELNGNENTTVRYFVPYQGEVGAPAATAKGPDGRPMKGGGARQKSVEDAMDDDNDSTYL</sequence>
<comment type="caution">
    <text evidence="2">The sequence shown here is derived from an EMBL/GenBank/DDBJ whole genome shotgun (WGS) entry which is preliminary data.</text>
</comment>
<dbReference type="SUPFAM" id="SSF50814">
    <property type="entry name" value="Lipocalins"/>
    <property type="match status" value="1"/>
</dbReference>